<evidence type="ECO:0000313" key="2">
    <source>
        <dbReference type="EMBL" id="KAA0195157.1"/>
    </source>
</evidence>
<dbReference type="EMBL" id="JQDR03009818">
    <property type="protein sequence ID" value="KAA0195157.1"/>
    <property type="molecule type" value="Genomic_DNA"/>
</dbReference>
<reference evidence="2" key="1">
    <citation type="submission" date="2014-08" db="EMBL/GenBank/DDBJ databases">
        <authorList>
            <person name="Murali S."/>
            <person name="Richards S."/>
            <person name="Bandaranaike D."/>
            <person name="Bellair M."/>
            <person name="Blankenburg K."/>
            <person name="Chao H."/>
            <person name="Dinh H."/>
            <person name="Doddapaneni H."/>
            <person name="Dugan-Rocha S."/>
            <person name="Elkadiri S."/>
            <person name="Gnanaolivu R."/>
            <person name="Hughes D."/>
            <person name="Lee S."/>
            <person name="Li M."/>
            <person name="Ming W."/>
            <person name="Munidasa M."/>
            <person name="Muniz J."/>
            <person name="Nguyen L."/>
            <person name="Osuji N."/>
            <person name="Pu L.-L."/>
            <person name="Puazo M."/>
            <person name="Skinner E."/>
            <person name="Qu C."/>
            <person name="Quiroz J."/>
            <person name="Raj R."/>
            <person name="Weissenberger G."/>
            <person name="Xin Y."/>
            <person name="Zou X."/>
            <person name="Han Y."/>
            <person name="Worley K."/>
            <person name="Muzny D."/>
            <person name="Gibbs R."/>
        </authorList>
    </citation>
    <scope>NUCLEOTIDE SEQUENCE</scope>
    <source>
        <strain evidence="2">HAZT.00-mixed</strain>
        <tissue evidence="2">Whole organism</tissue>
    </source>
</reference>
<sequence length="54" mass="6444">MTKYNNILHLQGPNFEFTTETHEELLYNKEKLLSIGDKWEPEIAANIQADYLYR</sequence>
<dbReference type="GO" id="GO:0003954">
    <property type="term" value="F:NADH dehydrogenase activity"/>
    <property type="evidence" value="ECO:0007669"/>
    <property type="project" value="TreeGrafter"/>
</dbReference>
<reference evidence="2" key="2">
    <citation type="journal article" date="2018" name="Environ. Sci. Technol.">
        <title>The Toxicogenome of Hyalella azteca: A Model for Sediment Ecotoxicology and Evolutionary Toxicology.</title>
        <authorList>
            <person name="Poynton H.C."/>
            <person name="Hasenbein S."/>
            <person name="Benoit J.B."/>
            <person name="Sepulveda M.S."/>
            <person name="Poelchau M.F."/>
            <person name="Hughes D.S.T."/>
            <person name="Murali S.C."/>
            <person name="Chen S."/>
            <person name="Glastad K.M."/>
            <person name="Goodisman M.A.D."/>
            <person name="Werren J.H."/>
            <person name="Vineis J.H."/>
            <person name="Bowen J.L."/>
            <person name="Friedrich M."/>
            <person name="Jones J."/>
            <person name="Robertson H.M."/>
            <person name="Feyereisen R."/>
            <person name="Mechler-Hickson A."/>
            <person name="Mathers N."/>
            <person name="Lee C.E."/>
            <person name="Colbourne J.K."/>
            <person name="Biales A."/>
            <person name="Johnston J.S."/>
            <person name="Wellborn G.A."/>
            <person name="Rosendale A.J."/>
            <person name="Cridge A.G."/>
            <person name="Munoz-Torres M.C."/>
            <person name="Bain P.A."/>
            <person name="Manny A.R."/>
            <person name="Major K.M."/>
            <person name="Lambert F.N."/>
            <person name="Vulpe C.D."/>
            <person name="Tuck P."/>
            <person name="Blalock B.J."/>
            <person name="Lin Y.Y."/>
            <person name="Smith M.E."/>
            <person name="Ochoa-Acuna H."/>
            <person name="Chen M.M."/>
            <person name="Childers C.P."/>
            <person name="Qu J."/>
            <person name="Dugan S."/>
            <person name="Lee S.L."/>
            <person name="Chao H."/>
            <person name="Dinh H."/>
            <person name="Han Y."/>
            <person name="Doddapaneni H."/>
            <person name="Worley K.C."/>
            <person name="Muzny D.M."/>
            <person name="Gibbs R.A."/>
            <person name="Richards S."/>
        </authorList>
    </citation>
    <scope>NUCLEOTIDE SEQUENCE</scope>
    <source>
        <strain evidence="2">HAZT.00-mixed</strain>
        <tissue evidence="2">Whole organism</tissue>
    </source>
</reference>
<dbReference type="GO" id="GO:0032981">
    <property type="term" value="P:mitochondrial respiratory chain complex I assembly"/>
    <property type="evidence" value="ECO:0007669"/>
    <property type="project" value="TreeGrafter"/>
</dbReference>
<dbReference type="GO" id="GO:0005739">
    <property type="term" value="C:mitochondrion"/>
    <property type="evidence" value="ECO:0007669"/>
    <property type="project" value="GOC"/>
</dbReference>
<organism evidence="2">
    <name type="scientific">Hyalella azteca</name>
    <name type="common">Amphipod</name>
    <dbReference type="NCBI Taxonomy" id="294128"/>
    <lineage>
        <taxon>Eukaryota</taxon>
        <taxon>Metazoa</taxon>
        <taxon>Ecdysozoa</taxon>
        <taxon>Arthropoda</taxon>
        <taxon>Crustacea</taxon>
        <taxon>Multicrustacea</taxon>
        <taxon>Malacostraca</taxon>
        <taxon>Eumalacostraca</taxon>
        <taxon>Peracarida</taxon>
        <taxon>Amphipoda</taxon>
        <taxon>Senticaudata</taxon>
        <taxon>Talitrida</taxon>
        <taxon>Talitroidea</taxon>
        <taxon>Hyalellidae</taxon>
        <taxon>Hyalella</taxon>
    </lineage>
</organism>
<comment type="cofactor">
    <cofactor evidence="1">
        <name>[4Fe-4S] cluster</name>
        <dbReference type="ChEBI" id="CHEBI:49883"/>
    </cofactor>
</comment>
<dbReference type="GO" id="GO:0051539">
    <property type="term" value="F:4 iron, 4 sulfur cluster binding"/>
    <property type="evidence" value="ECO:0007669"/>
    <property type="project" value="InterPro"/>
</dbReference>
<dbReference type="InterPro" id="IPR010226">
    <property type="entry name" value="NADH_quinone_OxRdtase_chainI"/>
</dbReference>
<gene>
    <name evidence="2" type="ORF">HAZT_HAZT011955</name>
</gene>
<dbReference type="GO" id="GO:0006120">
    <property type="term" value="P:mitochondrial electron transport, NADH to ubiquinone"/>
    <property type="evidence" value="ECO:0007669"/>
    <property type="project" value="TreeGrafter"/>
</dbReference>
<dbReference type="GO" id="GO:0016020">
    <property type="term" value="C:membrane"/>
    <property type="evidence" value="ECO:0007669"/>
    <property type="project" value="InterPro"/>
</dbReference>
<proteinExistence type="predicted"/>
<dbReference type="PANTHER" id="PTHR10849">
    <property type="entry name" value="NADH DEHYDROGENASE UBIQUINONE IRON-SULFUR PROTEIN 8, MITOCHONDRIAL"/>
    <property type="match status" value="1"/>
</dbReference>
<comment type="caution">
    <text evidence="2">The sequence shown here is derived from an EMBL/GenBank/DDBJ whole genome shotgun (WGS) entry which is preliminary data.</text>
</comment>
<dbReference type="PANTHER" id="PTHR10849:SF20">
    <property type="entry name" value="NADH DEHYDROGENASE [UBIQUINONE] IRON-SULFUR PROTEIN 8, MITOCHONDRIAL"/>
    <property type="match status" value="1"/>
</dbReference>
<dbReference type="AlphaFoldDB" id="A0A6A0H0P2"/>
<dbReference type="Proteomes" id="UP000711488">
    <property type="component" value="Unassembled WGS sequence"/>
</dbReference>
<accession>A0A6A0H0P2</accession>
<reference evidence="2" key="3">
    <citation type="submission" date="2019-06" db="EMBL/GenBank/DDBJ databases">
        <authorList>
            <person name="Poynton C."/>
            <person name="Hasenbein S."/>
            <person name="Benoit J.B."/>
            <person name="Sepulveda M.S."/>
            <person name="Poelchau M.F."/>
            <person name="Murali S.C."/>
            <person name="Chen S."/>
            <person name="Glastad K.M."/>
            <person name="Werren J.H."/>
            <person name="Vineis J.H."/>
            <person name="Bowen J.L."/>
            <person name="Friedrich M."/>
            <person name="Jones J."/>
            <person name="Robertson H.M."/>
            <person name="Feyereisen R."/>
            <person name="Mechler-Hickson A."/>
            <person name="Mathers N."/>
            <person name="Lee C.E."/>
            <person name="Colbourne J.K."/>
            <person name="Biales A."/>
            <person name="Johnston J.S."/>
            <person name="Wellborn G.A."/>
            <person name="Rosendale A.J."/>
            <person name="Cridge A.G."/>
            <person name="Munoz-Torres M.C."/>
            <person name="Bain P.A."/>
            <person name="Manny A.R."/>
            <person name="Major K.M."/>
            <person name="Lambert F.N."/>
            <person name="Vulpe C.D."/>
            <person name="Tuck P."/>
            <person name="Blalock B.J."/>
            <person name="Lin Y.-Y."/>
            <person name="Smith M.E."/>
            <person name="Ochoa-Acuna H."/>
            <person name="Chen M.-J.M."/>
            <person name="Childers C.P."/>
            <person name="Qu J."/>
            <person name="Dugan S."/>
            <person name="Lee S.L."/>
            <person name="Chao H."/>
            <person name="Dinh H."/>
            <person name="Han Y."/>
            <person name="Doddapaneni H."/>
            <person name="Worley K.C."/>
            <person name="Muzny D.M."/>
            <person name="Gibbs R.A."/>
            <person name="Richards S."/>
        </authorList>
    </citation>
    <scope>NUCLEOTIDE SEQUENCE</scope>
    <source>
        <strain evidence="2">HAZT.00-mixed</strain>
        <tissue evidence="2">Whole organism</tissue>
    </source>
</reference>
<evidence type="ECO:0000256" key="1">
    <source>
        <dbReference type="ARBA" id="ARBA00001966"/>
    </source>
</evidence>
<protein>
    <submittedName>
        <fullName evidence="2">Uncharacterized protein</fullName>
    </submittedName>
</protein>
<name>A0A6A0H0P2_HYAAZ</name>